<dbReference type="RefSeq" id="WP_380718046.1">
    <property type="nucleotide sequence ID" value="NZ_JBHSGI010000016.1"/>
</dbReference>
<evidence type="ECO:0000313" key="12">
    <source>
        <dbReference type="Proteomes" id="UP001595973"/>
    </source>
</evidence>
<evidence type="ECO:0000256" key="2">
    <source>
        <dbReference type="ARBA" id="ARBA00022475"/>
    </source>
</evidence>
<feature type="transmembrane region" description="Helical" evidence="8">
    <location>
        <begin position="125"/>
        <end position="143"/>
    </location>
</feature>
<evidence type="ECO:0000256" key="4">
    <source>
        <dbReference type="ARBA" id="ARBA00022679"/>
    </source>
</evidence>
<dbReference type="PANTHER" id="PTHR30443">
    <property type="entry name" value="INNER MEMBRANE PROTEIN"/>
    <property type="match status" value="1"/>
</dbReference>
<dbReference type="InterPro" id="IPR017850">
    <property type="entry name" value="Alkaline_phosphatase_core_sf"/>
</dbReference>
<evidence type="ECO:0000256" key="1">
    <source>
        <dbReference type="ARBA" id="ARBA00004429"/>
    </source>
</evidence>
<evidence type="ECO:0000313" key="11">
    <source>
        <dbReference type="EMBL" id="MFC4669613.1"/>
    </source>
</evidence>
<dbReference type="InterPro" id="IPR000917">
    <property type="entry name" value="Sulfatase_N"/>
</dbReference>
<dbReference type="SUPFAM" id="SSF53649">
    <property type="entry name" value="Alkaline phosphatase-like"/>
    <property type="match status" value="1"/>
</dbReference>
<feature type="domain" description="Sulfatase N-terminal" evidence="9">
    <location>
        <begin position="240"/>
        <end position="527"/>
    </location>
</feature>
<feature type="domain" description="Phosphoethanolamine transferase N-terminal" evidence="10">
    <location>
        <begin position="61"/>
        <end position="209"/>
    </location>
</feature>
<evidence type="ECO:0000256" key="5">
    <source>
        <dbReference type="ARBA" id="ARBA00022692"/>
    </source>
</evidence>
<keyword evidence="6 8" id="KW-1133">Transmembrane helix</keyword>
<keyword evidence="5 8" id="KW-0812">Transmembrane</keyword>
<dbReference type="PANTHER" id="PTHR30443:SF0">
    <property type="entry name" value="PHOSPHOETHANOLAMINE TRANSFERASE EPTA"/>
    <property type="match status" value="1"/>
</dbReference>
<dbReference type="Pfam" id="PF08019">
    <property type="entry name" value="EptA_B_N"/>
    <property type="match status" value="1"/>
</dbReference>
<keyword evidence="3" id="KW-0997">Cell inner membrane</keyword>
<dbReference type="InterPro" id="IPR040423">
    <property type="entry name" value="PEA_transferase"/>
</dbReference>
<dbReference type="NCBIfam" id="NF028537">
    <property type="entry name" value="P_eth_NH2_trans"/>
    <property type="match status" value="1"/>
</dbReference>
<dbReference type="Gene3D" id="3.40.720.10">
    <property type="entry name" value="Alkaline Phosphatase, subunit A"/>
    <property type="match status" value="1"/>
</dbReference>
<keyword evidence="7 8" id="KW-0472">Membrane</keyword>
<evidence type="ECO:0000256" key="8">
    <source>
        <dbReference type="SAM" id="Phobius"/>
    </source>
</evidence>
<feature type="transmembrane region" description="Helical" evidence="8">
    <location>
        <begin position="78"/>
        <end position="94"/>
    </location>
</feature>
<name>A0ABV9KI26_9RHOB</name>
<reference evidence="12" key="1">
    <citation type="journal article" date="2019" name="Int. J. Syst. Evol. Microbiol.">
        <title>The Global Catalogue of Microorganisms (GCM) 10K type strain sequencing project: providing services to taxonomists for standard genome sequencing and annotation.</title>
        <authorList>
            <consortium name="The Broad Institute Genomics Platform"/>
            <consortium name="The Broad Institute Genome Sequencing Center for Infectious Disease"/>
            <person name="Wu L."/>
            <person name="Ma J."/>
        </authorList>
    </citation>
    <scope>NUCLEOTIDE SEQUENCE [LARGE SCALE GENOMIC DNA]</scope>
    <source>
        <strain evidence="12">CGMCC 4.7283</strain>
    </source>
</reference>
<dbReference type="InterPro" id="IPR012549">
    <property type="entry name" value="EptA-like_N"/>
</dbReference>
<dbReference type="GO" id="GO:0016740">
    <property type="term" value="F:transferase activity"/>
    <property type="evidence" value="ECO:0007669"/>
    <property type="project" value="UniProtKB-KW"/>
</dbReference>
<feature type="transmembrane region" description="Helical" evidence="8">
    <location>
        <begin position="51"/>
        <end position="71"/>
    </location>
</feature>
<evidence type="ECO:0000256" key="6">
    <source>
        <dbReference type="ARBA" id="ARBA00022989"/>
    </source>
</evidence>
<evidence type="ECO:0000256" key="7">
    <source>
        <dbReference type="ARBA" id="ARBA00023136"/>
    </source>
</evidence>
<dbReference type="EC" id="2.7.-.-" evidence="11"/>
<feature type="transmembrane region" description="Helical" evidence="8">
    <location>
        <begin position="155"/>
        <end position="175"/>
    </location>
</feature>
<protein>
    <submittedName>
        <fullName evidence="11">Phosphoethanolamine transferase</fullName>
        <ecNumber evidence="11">2.7.-.-</ecNumber>
    </submittedName>
</protein>
<dbReference type="Pfam" id="PF00884">
    <property type="entry name" value="Sulfatase"/>
    <property type="match status" value="1"/>
</dbReference>
<dbReference type="Proteomes" id="UP001595973">
    <property type="component" value="Unassembled WGS sequence"/>
</dbReference>
<organism evidence="11 12">
    <name type="scientific">Seohaeicola nanhaiensis</name>
    <dbReference type="NCBI Taxonomy" id="1387282"/>
    <lineage>
        <taxon>Bacteria</taxon>
        <taxon>Pseudomonadati</taxon>
        <taxon>Pseudomonadota</taxon>
        <taxon>Alphaproteobacteria</taxon>
        <taxon>Rhodobacterales</taxon>
        <taxon>Roseobacteraceae</taxon>
        <taxon>Seohaeicola</taxon>
    </lineage>
</organism>
<keyword evidence="2" id="KW-1003">Cell membrane</keyword>
<keyword evidence="4 11" id="KW-0808">Transferase</keyword>
<comment type="caution">
    <text evidence="11">The sequence shown here is derived from an EMBL/GenBank/DDBJ whole genome shotgun (WGS) entry which is preliminary data.</text>
</comment>
<keyword evidence="12" id="KW-1185">Reference proteome</keyword>
<gene>
    <name evidence="11" type="ORF">ACFO5X_13705</name>
</gene>
<comment type="subcellular location">
    <subcellularLocation>
        <location evidence="1">Cell inner membrane</location>
        <topology evidence="1">Multi-pass membrane protein</topology>
    </subcellularLocation>
</comment>
<dbReference type="InterPro" id="IPR058130">
    <property type="entry name" value="PEA_transf_C"/>
</dbReference>
<evidence type="ECO:0000256" key="3">
    <source>
        <dbReference type="ARBA" id="ARBA00022519"/>
    </source>
</evidence>
<feature type="transmembrane region" description="Helical" evidence="8">
    <location>
        <begin position="21"/>
        <end position="39"/>
    </location>
</feature>
<dbReference type="CDD" id="cd16017">
    <property type="entry name" value="LptA"/>
    <property type="match status" value="1"/>
</dbReference>
<evidence type="ECO:0000259" key="10">
    <source>
        <dbReference type="Pfam" id="PF08019"/>
    </source>
</evidence>
<evidence type="ECO:0000259" key="9">
    <source>
        <dbReference type="Pfam" id="PF00884"/>
    </source>
</evidence>
<dbReference type="EMBL" id="JBHSGI010000016">
    <property type="protein sequence ID" value="MFC4669613.1"/>
    <property type="molecule type" value="Genomic_DNA"/>
</dbReference>
<proteinExistence type="predicted"/>
<accession>A0ABV9KI26</accession>
<sequence>MTLRQSLAAIRRHRPELRATEFNILLATYLLAAFNAGFWTRLTTIFKNDPLHVLLFAVAIWALTVFTLTLVSVPRIHRPAAAVIVLLAAASAWYQDQLGILFDKIMIQNVMNTTVDESRHLVTGAYVRHMVLTGVIPVLLLFVPKIRYPKVCHIVWQLPLTALTGFALTFGLLFVDLKANAAAIREHRDLMGSYQPGATIAAIYHYARMEMRSQNQIVTSLGTDAAKGPRLAESKKPVLMVVFAGETARAQNFALNGYGRDTTPELAKLDVVNFTHATSCGTSTAVSLPCMFSNLPRSGYSNEAFMATENLLDVLGHAGVTPLWWDNNTGDQYIARRTGAHRIDSTLDPAACEMGECTDQAFLKVIDDTLKDITGDTVLVLHMIGSHGPSYYLRYPPEFAKFTPDCRTADLVQCSPEEVVNAYDNSILFTDHILASSIERLKAQDKAVTGLIFLSDHGESLGEGGLYLHAAPWFMAPETQTRVPFLFWLSDEFQDVMDLDVACLRKKADRPVSQDNLFHSVLGLMDITTAARDPALDLSADCRPASSTTAEIPGPAKI</sequence>